<dbReference type="SUPFAM" id="SSF52058">
    <property type="entry name" value="L domain-like"/>
    <property type="match status" value="1"/>
</dbReference>
<accession>A0ABM1SE18</accession>
<dbReference type="PROSITE" id="PS51450">
    <property type="entry name" value="LRR"/>
    <property type="match status" value="4"/>
</dbReference>
<keyword evidence="3" id="KW-0677">Repeat</keyword>
<dbReference type="InterPro" id="IPR001611">
    <property type="entry name" value="Leu-rich_rpt"/>
</dbReference>
<keyword evidence="6" id="KW-0472">Membrane</keyword>
<feature type="region of interest" description="Disordered" evidence="5">
    <location>
        <begin position="812"/>
        <end position="896"/>
    </location>
</feature>
<keyword evidence="6" id="KW-1133">Transmembrane helix</keyword>
<dbReference type="SMART" id="SM00369">
    <property type="entry name" value="LRR_TYP"/>
    <property type="match status" value="6"/>
</dbReference>
<dbReference type="Proteomes" id="UP000694941">
    <property type="component" value="Unplaced"/>
</dbReference>
<feature type="compositionally biased region" description="Basic and acidic residues" evidence="5">
    <location>
        <begin position="650"/>
        <end position="660"/>
    </location>
</feature>
<keyword evidence="2" id="KW-0732">Signal</keyword>
<feature type="compositionally biased region" description="Polar residues" evidence="5">
    <location>
        <begin position="813"/>
        <end position="826"/>
    </location>
</feature>
<dbReference type="SMART" id="SM00082">
    <property type="entry name" value="LRRCT"/>
    <property type="match status" value="1"/>
</dbReference>
<dbReference type="RefSeq" id="XP_022241873.1">
    <property type="nucleotide sequence ID" value="XM_022386165.1"/>
</dbReference>
<dbReference type="InterPro" id="IPR003591">
    <property type="entry name" value="Leu-rich_rpt_typical-subtyp"/>
</dbReference>
<evidence type="ECO:0000256" key="6">
    <source>
        <dbReference type="SAM" id="Phobius"/>
    </source>
</evidence>
<dbReference type="InterPro" id="IPR000483">
    <property type="entry name" value="Cys-rich_flank_reg_C"/>
</dbReference>
<evidence type="ECO:0000313" key="8">
    <source>
        <dbReference type="Proteomes" id="UP000694941"/>
    </source>
</evidence>
<evidence type="ECO:0000256" key="5">
    <source>
        <dbReference type="SAM" id="MobiDB-lite"/>
    </source>
</evidence>
<keyword evidence="1" id="KW-0433">Leucine-rich repeat</keyword>
<keyword evidence="6" id="KW-0812">Transmembrane</keyword>
<evidence type="ECO:0000256" key="4">
    <source>
        <dbReference type="ARBA" id="ARBA00023157"/>
    </source>
</evidence>
<evidence type="ECO:0000256" key="3">
    <source>
        <dbReference type="ARBA" id="ARBA00022737"/>
    </source>
</evidence>
<organism evidence="8 9">
    <name type="scientific">Limulus polyphemus</name>
    <name type="common">Atlantic horseshoe crab</name>
    <dbReference type="NCBI Taxonomy" id="6850"/>
    <lineage>
        <taxon>Eukaryota</taxon>
        <taxon>Metazoa</taxon>
        <taxon>Ecdysozoa</taxon>
        <taxon>Arthropoda</taxon>
        <taxon>Chelicerata</taxon>
        <taxon>Merostomata</taxon>
        <taxon>Xiphosura</taxon>
        <taxon>Limulidae</taxon>
        <taxon>Limulus</taxon>
    </lineage>
</organism>
<dbReference type="Gene3D" id="3.80.10.10">
    <property type="entry name" value="Ribonuclease Inhibitor"/>
    <property type="match status" value="2"/>
</dbReference>
<dbReference type="InterPro" id="IPR036116">
    <property type="entry name" value="FN3_sf"/>
</dbReference>
<evidence type="ECO:0000313" key="9">
    <source>
        <dbReference type="RefSeq" id="XP_022241873.1"/>
    </source>
</evidence>
<name>A0ABM1SE18_LIMPO</name>
<reference evidence="9" key="1">
    <citation type="submission" date="2025-08" db="UniProtKB">
        <authorList>
            <consortium name="RefSeq"/>
        </authorList>
    </citation>
    <scope>IDENTIFICATION</scope>
    <source>
        <tissue evidence="9">Muscle</tissue>
    </source>
</reference>
<proteinExistence type="predicted"/>
<feature type="domain" description="LRRCT" evidence="7">
    <location>
        <begin position="273"/>
        <end position="321"/>
    </location>
</feature>
<evidence type="ECO:0000256" key="2">
    <source>
        <dbReference type="ARBA" id="ARBA00022729"/>
    </source>
</evidence>
<gene>
    <name evidence="9" type="primary">LOC111085821</name>
</gene>
<dbReference type="GeneID" id="111085821"/>
<keyword evidence="8" id="KW-1185">Reference proteome</keyword>
<protein>
    <submittedName>
        <fullName evidence="9">Uncharacterized protein LOC111085821</fullName>
    </submittedName>
</protein>
<dbReference type="Pfam" id="PF13855">
    <property type="entry name" value="LRR_8"/>
    <property type="match status" value="2"/>
</dbReference>
<feature type="compositionally biased region" description="Polar residues" evidence="5">
    <location>
        <begin position="882"/>
        <end position="896"/>
    </location>
</feature>
<dbReference type="InterPro" id="IPR050541">
    <property type="entry name" value="LRR_TM_domain-containing"/>
</dbReference>
<dbReference type="PRINTS" id="PR00019">
    <property type="entry name" value="LEURICHRPT"/>
</dbReference>
<evidence type="ECO:0000259" key="7">
    <source>
        <dbReference type="SMART" id="SM00082"/>
    </source>
</evidence>
<keyword evidence="4" id="KW-1015">Disulfide bond</keyword>
<feature type="compositionally biased region" description="Basic and acidic residues" evidence="5">
    <location>
        <begin position="667"/>
        <end position="692"/>
    </location>
</feature>
<feature type="transmembrane region" description="Helical" evidence="6">
    <location>
        <begin position="12"/>
        <end position="31"/>
    </location>
</feature>
<dbReference type="PANTHER" id="PTHR24369">
    <property type="entry name" value="ANTIGEN BSP, PUTATIVE-RELATED"/>
    <property type="match status" value="1"/>
</dbReference>
<dbReference type="SUPFAM" id="SSF49265">
    <property type="entry name" value="Fibronectin type III"/>
    <property type="match status" value="1"/>
</dbReference>
<sequence>MRKNITRQWELLVVVVSMVLKMTLVFSVLQVRTPKCQLNMDSLLINCNKTTLDDIKLYFHELQVPANITEGPEGIVIEDSRIFYLPPIFSIFNSTLETLRVVHSQLEHVDPGTFLYLELRILDLSHNKLRSIPHSVTVLHSLQVLNLEHNNIMSMWTVYHRLTNLRELNLAYNQVKFIDSENESQLIATTTNSLQILNLRGNNLTTVPDQFLKGPLMKLKSLDLSENQLSIFTKVHFSLLPNLQTLDLHSNRLTRVHQFSFAVSLKQLDLTDNPLHCDCDVAWILEWLKTTNMTILLPKCFSPPHIKSQKLSEVQPDVICPSQFNHSTAESLNSVTDKLGQYEFLDLDSTASSISASWKVLLTDKTNHNWGLLYRKTQDNPYKMTLIPHQQSHYYIVKNHYSSGNRQQEIIYSDEIKNLSPETNYSICVGLMEEGQLLVEPKKCQRVQTKPLSLSTNEVTQYNNEDILATDQKLNNKEVLMTMDITPNTVTIRWEIVKFPASSQLLKHKASWGSSHERLQWMIRVRRFTTSNFTEMKISKPTFLNLTKLAYEYTVKDLQPSTGYEVCLIAMITDIRNKFDENYYINCREIETNEKKVFPMTEVAVATSVATCTTFVVIVIAFFCCPKSIFRCQSKTIQLLKRTKSEKTWEADTNKNKKASEGGCGEEPDKIRSTTIFPKERSEDTNEKEEHRSIVQLNNPDERETISRCDDVRPTLPTRYTNPRIGIREQCIPISSSIFRSSSYKAIPSGSLIPRLPPRGSQNYISLQHRNFNQGYFSTRNTSSRSLPYINPQEIEYIGGQKVQVFVRGTRTLPRNTQTQSKSQTIPFHPRFSLPNNFKSRERHLPQQSNHTDEDSSYDSDSQCDRSLVSVSTEKLWHRPPDSNNNPINSVSSRSSTIQCGRPSVAIAQIHSKPYYIEHV</sequence>
<feature type="transmembrane region" description="Helical" evidence="6">
    <location>
        <begin position="603"/>
        <end position="625"/>
    </location>
</feature>
<feature type="region of interest" description="Disordered" evidence="5">
    <location>
        <begin position="650"/>
        <end position="692"/>
    </location>
</feature>
<dbReference type="PANTHER" id="PTHR24369:SF211">
    <property type="entry name" value="LEUCINE-RICH REPEAT-CONTAINING PROTEIN 15-LIKE"/>
    <property type="match status" value="1"/>
</dbReference>
<evidence type="ECO:0000256" key="1">
    <source>
        <dbReference type="ARBA" id="ARBA00022614"/>
    </source>
</evidence>
<dbReference type="InterPro" id="IPR032675">
    <property type="entry name" value="LRR_dom_sf"/>
</dbReference>